<name>A0A1L3I1X6_9RHOB</name>
<keyword evidence="6" id="KW-1185">Reference proteome</keyword>
<dbReference type="SUPFAM" id="SSF51735">
    <property type="entry name" value="NAD(P)-binding Rossmann-fold domains"/>
    <property type="match status" value="1"/>
</dbReference>
<feature type="domain" description="Gfo/Idh/MocA-like oxidoreductase N-terminal" evidence="3">
    <location>
        <begin position="3"/>
        <end position="116"/>
    </location>
</feature>
<dbReference type="SUPFAM" id="SSF55347">
    <property type="entry name" value="Glyceraldehyde-3-phosphate dehydrogenase-like, C-terminal domain"/>
    <property type="match status" value="1"/>
</dbReference>
<dbReference type="InterPro" id="IPR055170">
    <property type="entry name" value="GFO_IDH_MocA-like_dom"/>
</dbReference>
<accession>A0A1L3I1X6</accession>
<evidence type="ECO:0000313" key="5">
    <source>
        <dbReference type="EMBL" id="APG46119.1"/>
    </source>
</evidence>
<dbReference type="KEGG" id="php:PhaeoP97_00681"/>
<proteinExistence type="inferred from homology"/>
<dbReference type="PANTHER" id="PTHR22604:SF105">
    <property type="entry name" value="TRANS-1,2-DIHYDROBENZENE-1,2-DIOL DEHYDROGENASE"/>
    <property type="match status" value="1"/>
</dbReference>
<sequence>MTLNWAIIGTGFISNKAIDGIKKSDGSQLYSVFGRQPDLVADFQARHDIPHGLTDLDAVLSDPALDAIYIGLPNHMHHVVTMKAAQAGLAVLSEKSLTTTMAEADALLGAVADAGTFFVEGLMYLAHPLLARFVEVLRDGRLGALRSINGYYCADIWQFVNPKGMGTLYNLGCYPASLLQLTVQTMCGDDAFGQRQLHGFGNLNNDGTVCDAACSVRFGNGVLATLHSTDSYGTGNAFTVIGDNGILSFETNPWQPIEGRSTLKWSPFDGDAELIHVEDPHDAFYHQTKLVEHHVARSDREAARPSPRHRDSWEIMEFLTTWEASCRAALTD</sequence>
<dbReference type="PANTHER" id="PTHR22604">
    <property type="entry name" value="OXIDOREDUCTASES"/>
    <property type="match status" value="1"/>
</dbReference>
<dbReference type="GO" id="GO:0016491">
    <property type="term" value="F:oxidoreductase activity"/>
    <property type="evidence" value="ECO:0007669"/>
    <property type="project" value="UniProtKB-KW"/>
</dbReference>
<dbReference type="AlphaFoldDB" id="A0A1L3I1X6"/>
<dbReference type="Pfam" id="PF01408">
    <property type="entry name" value="GFO_IDH_MocA"/>
    <property type="match status" value="1"/>
</dbReference>
<dbReference type="InterPro" id="IPR036291">
    <property type="entry name" value="NAD(P)-bd_dom_sf"/>
</dbReference>
<dbReference type="GO" id="GO:0000166">
    <property type="term" value="F:nucleotide binding"/>
    <property type="evidence" value="ECO:0007669"/>
    <property type="project" value="InterPro"/>
</dbReference>
<protein>
    <submittedName>
        <fullName evidence="5">Oxidoreductase</fullName>
    </submittedName>
</protein>
<evidence type="ECO:0000313" key="6">
    <source>
        <dbReference type="Proteomes" id="UP000183859"/>
    </source>
</evidence>
<dbReference type="RefSeq" id="WP_072503875.1">
    <property type="nucleotide sequence ID" value="NZ_CP016364.1"/>
</dbReference>
<dbReference type="Gene3D" id="3.30.360.10">
    <property type="entry name" value="Dihydrodipicolinate Reductase, domain 2"/>
    <property type="match status" value="1"/>
</dbReference>
<evidence type="ECO:0000259" key="4">
    <source>
        <dbReference type="Pfam" id="PF22725"/>
    </source>
</evidence>
<dbReference type="InterPro" id="IPR050984">
    <property type="entry name" value="Gfo/Idh/MocA_domain"/>
</dbReference>
<evidence type="ECO:0000259" key="3">
    <source>
        <dbReference type="Pfam" id="PF01408"/>
    </source>
</evidence>
<comment type="similarity">
    <text evidence="1">Belongs to the Gfo/Idh/MocA family.</text>
</comment>
<reference evidence="6" key="1">
    <citation type="submission" date="2016-07" db="EMBL/GenBank/DDBJ databases">
        <title>Phaeobacter portensis sp. nov., a tropodithietic acid producing bacterium isolated from a German harbor.</title>
        <authorList>
            <person name="Freese H.M."/>
            <person name="Bunk B."/>
            <person name="Breider S."/>
            <person name="Brinkhoff T."/>
        </authorList>
    </citation>
    <scope>NUCLEOTIDE SEQUENCE [LARGE SCALE GENOMIC DNA]</scope>
    <source>
        <strain evidence="6">P97</strain>
    </source>
</reference>
<dbReference type="OrthoDB" id="9792935at2"/>
<dbReference type="Pfam" id="PF22725">
    <property type="entry name" value="GFO_IDH_MocA_C3"/>
    <property type="match status" value="1"/>
</dbReference>
<evidence type="ECO:0000256" key="2">
    <source>
        <dbReference type="ARBA" id="ARBA00023002"/>
    </source>
</evidence>
<keyword evidence="2" id="KW-0560">Oxidoreductase</keyword>
<dbReference type="Proteomes" id="UP000183859">
    <property type="component" value="Chromosome"/>
</dbReference>
<dbReference type="Gene3D" id="3.40.50.720">
    <property type="entry name" value="NAD(P)-binding Rossmann-like Domain"/>
    <property type="match status" value="1"/>
</dbReference>
<feature type="domain" description="GFO/IDH/MocA-like oxidoreductase" evidence="4">
    <location>
        <begin position="135"/>
        <end position="247"/>
    </location>
</feature>
<evidence type="ECO:0000256" key="1">
    <source>
        <dbReference type="ARBA" id="ARBA00010928"/>
    </source>
</evidence>
<gene>
    <name evidence="5" type="ORF">PhaeoP97_00681</name>
</gene>
<dbReference type="InterPro" id="IPR000683">
    <property type="entry name" value="Gfo/Idh/MocA-like_OxRdtase_N"/>
</dbReference>
<dbReference type="EMBL" id="CP016364">
    <property type="protein sequence ID" value="APG46119.1"/>
    <property type="molecule type" value="Genomic_DNA"/>
</dbReference>
<organism evidence="5 6">
    <name type="scientific">Phaeobacter porticola</name>
    <dbReference type="NCBI Taxonomy" id="1844006"/>
    <lineage>
        <taxon>Bacteria</taxon>
        <taxon>Pseudomonadati</taxon>
        <taxon>Pseudomonadota</taxon>
        <taxon>Alphaproteobacteria</taxon>
        <taxon>Rhodobacterales</taxon>
        <taxon>Roseobacteraceae</taxon>
        <taxon>Phaeobacter</taxon>
    </lineage>
</organism>
<dbReference type="STRING" id="1844006.PhaeoP97_00681"/>